<keyword evidence="16" id="KW-1185">Reference proteome</keyword>
<dbReference type="PROSITE" id="PS00086">
    <property type="entry name" value="CYTOCHROME_P450"/>
    <property type="match status" value="1"/>
</dbReference>
<dbReference type="CDD" id="cd11056">
    <property type="entry name" value="CYP6-like"/>
    <property type="match status" value="1"/>
</dbReference>
<evidence type="ECO:0000256" key="14">
    <source>
        <dbReference type="RuleBase" id="RU000461"/>
    </source>
</evidence>
<dbReference type="PANTHER" id="PTHR24292:SF45">
    <property type="entry name" value="CYTOCHROME P450 6G1-RELATED"/>
    <property type="match status" value="1"/>
</dbReference>
<keyword evidence="12" id="KW-0472">Membrane</keyword>
<name>A0ABD2MUF3_9CUCU</name>
<comment type="similarity">
    <text evidence="4 14">Belongs to the cytochrome P450 family.</text>
</comment>
<dbReference type="InterPro" id="IPR002401">
    <property type="entry name" value="Cyt_P450_E_grp-I"/>
</dbReference>
<evidence type="ECO:0000256" key="7">
    <source>
        <dbReference type="ARBA" id="ARBA00022824"/>
    </source>
</evidence>
<dbReference type="GO" id="GO:0046872">
    <property type="term" value="F:metal ion binding"/>
    <property type="evidence" value="ECO:0007669"/>
    <property type="project" value="UniProtKB-KW"/>
</dbReference>
<feature type="binding site" description="axial binding residue" evidence="13">
    <location>
        <position position="439"/>
    </location>
    <ligand>
        <name>heme</name>
        <dbReference type="ChEBI" id="CHEBI:30413"/>
    </ligand>
    <ligandPart>
        <name>Fe</name>
        <dbReference type="ChEBI" id="CHEBI:18248"/>
    </ligandPart>
</feature>
<evidence type="ECO:0000256" key="3">
    <source>
        <dbReference type="ARBA" id="ARBA00004406"/>
    </source>
</evidence>
<evidence type="ECO:0000256" key="2">
    <source>
        <dbReference type="ARBA" id="ARBA00004174"/>
    </source>
</evidence>
<evidence type="ECO:0000256" key="5">
    <source>
        <dbReference type="ARBA" id="ARBA00022617"/>
    </source>
</evidence>
<dbReference type="GO" id="GO:0004497">
    <property type="term" value="F:monooxygenase activity"/>
    <property type="evidence" value="ECO:0007669"/>
    <property type="project" value="UniProtKB-KW"/>
</dbReference>
<evidence type="ECO:0008006" key="17">
    <source>
        <dbReference type="Google" id="ProtNLM"/>
    </source>
</evidence>
<evidence type="ECO:0000313" key="16">
    <source>
        <dbReference type="Proteomes" id="UP001516400"/>
    </source>
</evidence>
<evidence type="ECO:0000256" key="4">
    <source>
        <dbReference type="ARBA" id="ARBA00010617"/>
    </source>
</evidence>
<keyword evidence="10 13" id="KW-0408">Iron</keyword>
<dbReference type="PRINTS" id="PR00385">
    <property type="entry name" value="P450"/>
</dbReference>
<dbReference type="PANTHER" id="PTHR24292">
    <property type="entry name" value="CYTOCHROME P450"/>
    <property type="match status" value="1"/>
</dbReference>
<comment type="caution">
    <text evidence="15">The sequence shown here is derived from an EMBL/GenBank/DDBJ whole genome shotgun (WGS) entry which is preliminary data.</text>
</comment>
<evidence type="ECO:0000256" key="6">
    <source>
        <dbReference type="ARBA" id="ARBA00022723"/>
    </source>
</evidence>
<dbReference type="PRINTS" id="PR00463">
    <property type="entry name" value="EP450I"/>
</dbReference>
<dbReference type="InterPro" id="IPR036396">
    <property type="entry name" value="Cyt_P450_sf"/>
</dbReference>
<dbReference type="Proteomes" id="UP001516400">
    <property type="component" value="Unassembled WGS sequence"/>
</dbReference>
<organism evidence="15 16">
    <name type="scientific">Cryptolaemus montrouzieri</name>
    <dbReference type="NCBI Taxonomy" id="559131"/>
    <lineage>
        <taxon>Eukaryota</taxon>
        <taxon>Metazoa</taxon>
        <taxon>Ecdysozoa</taxon>
        <taxon>Arthropoda</taxon>
        <taxon>Hexapoda</taxon>
        <taxon>Insecta</taxon>
        <taxon>Pterygota</taxon>
        <taxon>Neoptera</taxon>
        <taxon>Endopterygota</taxon>
        <taxon>Coleoptera</taxon>
        <taxon>Polyphaga</taxon>
        <taxon>Cucujiformia</taxon>
        <taxon>Coccinelloidea</taxon>
        <taxon>Coccinellidae</taxon>
        <taxon>Scymninae</taxon>
        <taxon>Scymnini</taxon>
        <taxon>Cryptolaemus</taxon>
    </lineage>
</organism>
<comment type="subcellular location">
    <subcellularLocation>
        <location evidence="3">Endoplasmic reticulum membrane</location>
        <topology evidence="3">Peripheral membrane protein</topology>
    </subcellularLocation>
    <subcellularLocation>
        <location evidence="2">Microsome membrane</location>
        <topology evidence="2">Peripheral membrane protein</topology>
    </subcellularLocation>
</comment>
<evidence type="ECO:0000256" key="13">
    <source>
        <dbReference type="PIRSR" id="PIRSR602401-1"/>
    </source>
</evidence>
<protein>
    <recommendedName>
        <fullName evidence="17">Cytochrome P450</fullName>
    </recommendedName>
</protein>
<keyword evidence="11 14" id="KW-0503">Monooxygenase</keyword>
<keyword evidence="6 13" id="KW-0479">Metal-binding</keyword>
<evidence type="ECO:0000256" key="1">
    <source>
        <dbReference type="ARBA" id="ARBA00001971"/>
    </source>
</evidence>
<comment type="cofactor">
    <cofactor evidence="1 13">
        <name>heme</name>
        <dbReference type="ChEBI" id="CHEBI:30413"/>
    </cofactor>
</comment>
<evidence type="ECO:0000256" key="10">
    <source>
        <dbReference type="ARBA" id="ARBA00023004"/>
    </source>
</evidence>
<evidence type="ECO:0000256" key="9">
    <source>
        <dbReference type="ARBA" id="ARBA00023002"/>
    </source>
</evidence>
<dbReference type="InterPro" id="IPR017972">
    <property type="entry name" value="Cyt_P450_CS"/>
</dbReference>
<dbReference type="Gene3D" id="1.10.630.10">
    <property type="entry name" value="Cytochrome P450"/>
    <property type="match status" value="1"/>
</dbReference>
<dbReference type="AlphaFoldDB" id="A0ABD2MUF3"/>
<evidence type="ECO:0000256" key="12">
    <source>
        <dbReference type="ARBA" id="ARBA00023136"/>
    </source>
</evidence>
<keyword evidence="5 13" id="KW-0349">Heme</keyword>
<reference evidence="15 16" key="1">
    <citation type="journal article" date="2021" name="BMC Biol.">
        <title>Horizontally acquired antibacterial genes associated with adaptive radiation of ladybird beetles.</title>
        <authorList>
            <person name="Li H.S."/>
            <person name="Tang X.F."/>
            <person name="Huang Y.H."/>
            <person name="Xu Z.Y."/>
            <person name="Chen M.L."/>
            <person name="Du X.Y."/>
            <person name="Qiu B.Y."/>
            <person name="Chen P.T."/>
            <person name="Zhang W."/>
            <person name="Slipinski A."/>
            <person name="Escalona H.E."/>
            <person name="Waterhouse R.M."/>
            <person name="Zwick A."/>
            <person name="Pang H."/>
        </authorList>
    </citation>
    <scope>NUCLEOTIDE SEQUENCE [LARGE SCALE GENOMIC DNA]</scope>
    <source>
        <strain evidence="15">SYSU2018</strain>
    </source>
</reference>
<evidence type="ECO:0000313" key="15">
    <source>
        <dbReference type="EMBL" id="KAL3269756.1"/>
    </source>
</evidence>
<proteinExistence type="inferred from homology"/>
<keyword evidence="9 14" id="KW-0560">Oxidoreductase</keyword>
<keyword evidence="8" id="KW-0492">Microsome</keyword>
<accession>A0ABD2MUF3</accession>
<evidence type="ECO:0000256" key="8">
    <source>
        <dbReference type="ARBA" id="ARBA00022848"/>
    </source>
</evidence>
<dbReference type="InterPro" id="IPR050476">
    <property type="entry name" value="Insect_CytP450_Detox"/>
</dbReference>
<sequence>MILLILVAALLVLFYIHCIKTFKYWEQKNVYFEKPLPIFGNFLNVAIRQEQMGFALKNIYDKLDDTVPYFGVFIFHTPHLVIKSKEFIKQVLIRDFNYFPNRNQYTNEKVDPLAANVLFSLKNEVWKTSRNKLTPVFTSGKMKMMLPLMKEVTDQLEDILNANNGQEIDIRDLSQKYSVDIISSCAFGINAGSLKNPKAEIKKMSDQMLDEKGFKRSFAIFSWFFCPLLVDIFRIPFVEKESSQFLINVYKHSSEERKSRNVKRHDLIDLLNELKEEEVENDIFKFDDVRMSAQALTFFNAGANGTSTLLSLCLYEMAVNPEIQKTLRTEIVQNLDADGSLSYESLFGMEYLDLVMKEALRKYPFIHFLARYAEKDYIFEETGLKIEKGTKILIPMLAIHYDEKYYPNPNKFDPERFRGDKMKNLQYVYLSFGEGPRKCIGERFALMSMKLGLAMFLKNFEISPGTKTEIPLRFTKAATFITPEKGTIFLKIQKCNS</sequence>
<dbReference type="GO" id="GO:0005789">
    <property type="term" value="C:endoplasmic reticulum membrane"/>
    <property type="evidence" value="ECO:0007669"/>
    <property type="project" value="UniProtKB-SubCell"/>
</dbReference>
<dbReference type="InterPro" id="IPR001128">
    <property type="entry name" value="Cyt_P450"/>
</dbReference>
<keyword evidence="7" id="KW-0256">Endoplasmic reticulum</keyword>
<gene>
    <name evidence="15" type="ORF">HHI36_008816</name>
</gene>
<dbReference type="SUPFAM" id="SSF48264">
    <property type="entry name" value="Cytochrome P450"/>
    <property type="match status" value="1"/>
</dbReference>
<dbReference type="FunFam" id="1.10.630.10:FF:000042">
    <property type="entry name" value="Cytochrome P450"/>
    <property type="match status" value="1"/>
</dbReference>
<dbReference type="EMBL" id="JABFTP020000021">
    <property type="protein sequence ID" value="KAL3269756.1"/>
    <property type="molecule type" value="Genomic_DNA"/>
</dbReference>
<dbReference type="Pfam" id="PF00067">
    <property type="entry name" value="p450"/>
    <property type="match status" value="1"/>
</dbReference>
<evidence type="ECO:0000256" key="11">
    <source>
        <dbReference type="ARBA" id="ARBA00023033"/>
    </source>
</evidence>